<dbReference type="SMART" id="SM00271">
    <property type="entry name" value="DnaJ"/>
    <property type="match status" value="1"/>
</dbReference>
<dbReference type="Proteomes" id="UP000077671">
    <property type="component" value="Unassembled WGS sequence"/>
</dbReference>
<dbReference type="SUPFAM" id="SSF46565">
    <property type="entry name" value="Chaperone J-domain"/>
    <property type="match status" value="1"/>
</dbReference>
<keyword evidence="3 7" id="KW-1133">Transmembrane helix</keyword>
<dbReference type="Pfam" id="PF00226">
    <property type="entry name" value="DnaJ"/>
    <property type="match status" value="1"/>
</dbReference>
<evidence type="ECO:0000256" key="6">
    <source>
        <dbReference type="SAM" id="MobiDB-lite"/>
    </source>
</evidence>
<dbReference type="PANTHER" id="PTHR44653">
    <property type="entry name" value="DNAJ HOMOLOG SUBFAMILY C MEMBER 1"/>
    <property type="match status" value="1"/>
</dbReference>
<evidence type="ECO:0000256" key="4">
    <source>
        <dbReference type="ARBA" id="ARBA00023136"/>
    </source>
</evidence>
<dbReference type="PANTHER" id="PTHR44653:SF2">
    <property type="entry name" value="DNAJ HOMOLOG SUBFAMILY C MEMBER 1"/>
    <property type="match status" value="1"/>
</dbReference>
<dbReference type="Proteomes" id="UP000836402">
    <property type="component" value="Unassembled WGS sequence"/>
</dbReference>
<organism evidence="11 12">
    <name type="scientific">Tilletia caries</name>
    <name type="common">wheat bunt fungus</name>
    <dbReference type="NCBI Taxonomy" id="13290"/>
    <lineage>
        <taxon>Eukaryota</taxon>
        <taxon>Fungi</taxon>
        <taxon>Dikarya</taxon>
        <taxon>Basidiomycota</taxon>
        <taxon>Ustilaginomycotina</taxon>
        <taxon>Exobasidiomycetes</taxon>
        <taxon>Tilletiales</taxon>
        <taxon>Tilletiaceae</taxon>
        <taxon>Tilletia</taxon>
    </lineage>
</organism>
<keyword evidence="4 7" id="KW-0472">Membrane</keyword>
<protein>
    <recommendedName>
        <fullName evidence="9">J domain-containing protein</fullName>
    </recommendedName>
</protein>
<evidence type="ECO:0000256" key="2">
    <source>
        <dbReference type="ARBA" id="ARBA00022729"/>
    </source>
</evidence>
<dbReference type="EMBL" id="CAJHJG010006263">
    <property type="protein sequence ID" value="CAD6955917.1"/>
    <property type="molecule type" value="Genomic_DNA"/>
</dbReference>
<keyword evidence="2 8" id="KW-0732">Signal</keyword>
<evidence type="ECO:0000256" key="7">
    <source>
        <dbReference type="SAM" id="Phobius"/>
    </source>
</evidence>
<comment type="caution">
    <text evidence="11">The sequence shown here is derived from an EMBL/GenBank/DDBJ whole genome shotgun (WGS) entry which is preliminary data.</text>
</comment>
<comment type="subcellular location">
    <subcellularLocation>
        <location evidence="5">Endomembrane system</location>
        <topology evidence="5">Single-pass membrane protein</topology>
    </subcellularLocation>
</comment>
<dbReference type="CDD" id="cd06257">
    <property type="entry name" value="DnaJ"/>
    <property type="match status" value="1"/>
</dbReference>
<dbReference type="InterPro" id="IPR052606">
    <property type="entry name" value="DnaJ_domain_protein"/>
</dbReference>
<dbReference type="EMBL" id="LWDD02000129">
    <property type="protein sequence ID" value="KAE8263599.1"/>
    <property type="molecule type" value="Genomic_DNA"/>
</dbReference>
<proteinExistence type="predicted"/>
<feature type="transmembrane region" description="Helical" evidence="7">
    <location>
        <begin position="137"/>
        <end position="157"/>
    </location>
</feature>
<sequence>MRFSRLALLCALGALCVFLSTVSASTSWDKDDQEIFSLQAALEKAEGKDASFYKILGVPRSASFNDIKKAYRKKSLELHPDKQGSTKKAQERFERLGLINKILRDDRRTRYDHFLTNGFPKYNPDAGGWVYSRFRPGLISVVILLVLLSCGAQALVIHLNWKRDVSRVQVLRKAAVVVALGPRYAQVLAALRQHQRGSASGDAPAVPQSKASLPVIKEKKVRVPLSGFVDLPAEPNPSTATAADWDEHERGVKKAVADAASFSAAQAQQTGSAPRTVEMLVRGAGNTLDPTAHSGRDVVEVLLSDPESGEWLPFDEASTAPKPDLVRRVWVATLLSNVTGGGGSSSSASAGSDHADNTAASSAVEAVANGSGSKRSKGGKRR</sequence>
<evidence type="ECO:0000256" key="5">
    <source>
        <dbReference type="ARBA" id="ARBA00037847"/>
    </source>
</evidence>
<gene>
    <name evidence="11" type="ORF">A4X03_0g1564</name>
    <name evidence="10" type="ORF">JKIAZH3_G4166</name>
</gene>
<evidence type="ECO:0000313" key="10">
    <source>
        <dbReference type="EMBL" id="CAD6955917.1"/>
    </source>
</evidence>
<feature type="domain" description="J" evidence="9">
    <location>
        <begin position="51"/>
        <end position="115"/>
    </location>
</feature>
<keyword evidence="1 7" id="KW-0812">Transmembrane</keyword>
<name>A0A177VDW6_9BASI</name>
<feature type="region of interest" description="Disordered" evidence="6">
    <location>
        <begin position="339"/>
        <end position="382"/>
    </location>
</feature>
<reference evidence="10" key="3">
    <citation type="submission" date="2020-10" db="EMBL/GenBank/DDBJ databases">
        <authorList>
            <person name="Sedaghatjoo S."/>
        </authorList>
    </citation>
    <scope>NUCLEOTIDE SEQUENCE</scope>
    <source>
        <strain evidence="10">AZH3</strain>
    </source>
</reference>
<evidence type="ECO:0000256" key="8">
    <source>
        <dbReference type="SAM" id="SignalP"/>
    </source>
</evidence>
<reference evidence="11" key="1">
    <citation type="submission" date="2016-04" db="EMBL/GenBank/DDBJ databases">
        <authorList>
            <person name="Nguyen H.D."/>
            <person name="Kesanakurti P."/>
            <person name="Cullis J."/>
            <person name="Levesque C.A."/>
            <person name="Hambleton S."/>
        </authorList>
    </citation>
    <scope>NUCLEOTIDE SEQUENCE</scope>
    <source>
        <strain evidence="11">DAOMC 238032</strain>
    </source>
</reference>
<feature type="signal peptide" evidence="8">
    <location>
        <begin position="1"/>
        <end position="24"/>
    </location>
</feature>
<evidence type="ECO:0000313" key="11">
    <source>
        <dbReference type="EMBL" id="KAE8263599.1"/>
    </source>
</evidence>
<dbReference type="GO" id="GO:0012505">
    <property type="term" value="C:endomembrane system"/>
    <property type="evidence" value="ECO:0007669"/>
    <property type="project" value="UniProtKB-SubCell"/>
</dbReference>
<accession>A0A177VDW6</accession>
<dbReference type="PROSITE" id="PS50076">
    <property type="entry name" value="DNAJ_2"/>
    <property type="match status" value="1"/>
</dbReference>
<feature type="chain" id="PRO_5043904438" description="J domain-containing protein" evidence="8">
    <location>
        <begin position="25"/>
        <end position="382"/>
    </location>
</feature>
<reference evidence="11" key="2">
    <citation type="journal article" date="2019" name="IMA Fungus">
        <title>Genome sequencing and comparison of five Tilletia species to identify candidate genes for the detection of regulated species infecting wheat.</title>
        <authorList>
            <person name="Nguyen H.D.T."/>
            <person name="Sultana T."/>
            <person name="Kesanakurti P."/>
            <person name="Hambleton S."/>
        </authorList>
    </citation>
    <scope>NUCLEOTIDE SEQUENCE</scope>
    <source>
        <strain evidence="11">DAOMC 238032</strain>
    </source>
</reference>
<dbReference type="PRINTS" id="PR00625">
    <property type="entry name" value="JDOMAIN"/>
</dbReference>
<evidence type="ECO:0000256" key="1">
    <source>
        <dbReference type="ARBA" id="ARBA00022692"/>
    </source>
</evidence>
<evidence type="ECO:0000313" key="12">
    <source>
        <dbReference type="Proteomes" id="UP000077671"/>
    </source>
</evidence>
<keyword evidence="13" id="KW-1185">Reference proteome</keyword>
<dbReference type="InterPro" id="IPR036869">
    <property type="entry name" value="J_dom_sf"/>
</dbReference>
<dbReference type="AlphaFoldDB" id="A0A177VDW6"/>
<evidence type="ECO:0000256" key="3">
    <source>
        <dbReference type="ARBA" id="ARBA00022989"/>
    </source>
</evidence>
<evidence type="ECO:0000259" key="9">
    <source>
        <dbReference type="PROSITE" id="PS50076"/>
    </source>
</evidence>
<dbReference type="Gene3D" id="1.10.287.110">
    <property type="entry name" value="DnaJ domain"/>
    <property type="match status" value="1"/>
</dbReference>
<evidence type="ECO:0000313" key="13">
    <source>
        <dbReference type="Proteomes" id="UP000836402"/>
    </source>
</evidence>
<dbReference type="InterPro" id="IPR001623">
    <property type="entry name" value="DnaJ_domain"/>
</dbReference>